<organism evidence="2 3">
    <name type="scientific">Elysia crispata</name>
    <name type="common">lettuce slug</name>
    <dbReference type="NCBI Taxonomy" id="231223"/>
    <lineage>
        <taxon>Eukaryota</taxon>
        <taxon>Metazoa</taxon>
        <taxon>Spiralia</taxon>
        <taxon>Lophotrochozoa</taxon>
        <taxon>Mollusca</taxon>
        <taxon>Gastropoda</taxon>
        <taxon>Heterobranchia</taxon>
        <taxon>Euthyneura</taxon>
        <taxon>Panpulmonata</taxon>
        <taxon>Sacoglossa</taxon>
        <taxon>Placobranchoidea</taxon>
        <taxon>Plakobranchidae</taxon>
        <taxon>Elysia</taxon>
    </lineage>
</organism>
<evidence type="ECO:0000256" key="1">
    <source>
        <dbReference type="SAM" id="MobiDB-lite"/>
    </source>
</evidence>
<sequence>MVNVATVEAKMGVLSIPLVILEPVITCCRCSRCFVSGNSGQVPGMDQQCAGPPALSKLSPVRRHRQRFLAQTVRKDDTTLTVHAADNKHNSRKSQQADKSINKQAARGASATRAVFRPRKFAFAAFLFRQSTIVKYRSDVVIRGPTAANPG</sequence>
<gene>
    <name evidence="2" type="ORF">RRG08_028912</name>
</gene>
<keyword evidence="3" id="KW-1185">Reference proteome</keyword>
<dbReference type="EMBL" id="JAWDGP010001430">
    <property type="protein sequence ID" value="KAK3791764.1"/>
    <property type="molecule type" value="Genomic_DNA"/>
</dbReference>
<reference evidence="2" key="1">
    <citation type="journal article" date="2023" name="G3 (Bethesda)">
        <title>A reference genome for the long-term kleptoplast-retaining sea slug Elysia crispata morphotype clarki.</title>
        <authorList>
            <person name="Eastman K.E."/>
            <person name="Pendleton A.L."/>
            <person name="Shaikh M.A."/>
            <person name="Suttiyut T."/>
            <person name="Ogas R."/>
            <person name="Tomko P."/>
            <person name="Gavelis G."/>
            <person name="Widhalm J.R."/>
            <person name="Wisecaver J.H."/>
        </authorList>
    </citation>
    <scope>NUCLEOTIDE SEQUENCE</scope>
    <source>
        <strain evidence="2">ECLA1</strain>
    </source>
</reference>
<proteinExistence type="predicted"/>
<accession>A0AAE1AQ35</accession>
<evidence type="ECO:0000313" key="2">
    <source>
        <dbReference type="EMBL" id="KAK3791764.1"/>
    </source>
</evidence>
<comment type="caution">
    <text evidence="2">The sequence shown here is derived from an EMBL/GenBank/DDBJ whole genome shotgun (WGS) entry which is preliminary data.</text>
</comment>
<feature type="region of interest" description="Disordered" evidence="1">
    <location>
        <begin position="84"/>
        <end position="104"/>
    </location>
</feature>
<name>A0AAE1AQ35_9GAST</name>
<evidence type="ECO:0000313" key="3">
    <source>
        <dbReference type="Proteomes" id="UP001283361"/>
    </source>
</evidence>
<protein>
    <submittedName>
        <fullName evidence="2">Uncharacterized protein</fullName>
    </submittedName>
</protein>
<feature type="compositionally biased region" description="Polar residues" evidence="1">
    <location>
        <begin position="93"/>
        <end position="103"/>
    </location>
</feature>
<dbReference type="Proteomes" id="UP001283361">
    <property type="component" value="Unassembled WGS sequence"/>
</dbReference>
<dbReference type="AlphaFoldDB" id="A0AAE1AQ35"/>